<dbReference type="SUPFAM" id="SSF49899">
    <property type="entry name" value="Concanavalin A-like lectins/glucanases"/>
    <property type="match status" value="1"/>
</dbReference>
<dbReference type="Pfam" id="PF10607">
    <property type="entry name" value="CTLH"/>
    <property type="match status" value="1"/>
</dbReference>
<evidence type="ECO:0000256" key="1">
    <source>
        <dbReference type="ARBA" id="ARBA00002343"/>
    </source>
</evidence>
<organism evidence="4 5">
    <name type="scientific">Sphaerosporella brunnea</name>
    <dbReference type="NCBI Taxonomy" id="1250544"/>
    <lineage>
        <taxon>Eukaryota</taxon>
        <taxon>Fungi</taxon>
        <taxon>Dikarya</taxon>
        <taxon>Ascomycota</taxon>
        <taxon>Pezizomycotina</taxon>
        <taxon>Pezizomycetes</taxon>
        <taxon>Pezizales</taxon>
        <taxon>Pyronemataceae</taxon>
        <taxon>Sphaerosporella</taxon>
    </lineage>
</organism>
<proteinExistence type="predicted"/>
<sequence length="512" mass="56979">MGMSSAKKPQSHRGLAFDVVEHPPSRDEVTNFLPSRWNENDKSASLELLNGGTEVRFIGPAKVSNESDAAAVRADRPMPPQCGLFYYEATIVSAGKEGFIGIGFCTEKVSLSKLPGWEQESWGYHGDDGNIFCCQGTRKSYGPKFNTDDIIGCGVNFRNNTAFFTRNGVLLGVACRDINKGRLYPVVGMKKAGEHVRVNFGQQGFFFDIDRYMKEEKAKTYEEINRHSITRLCPQLDETALIQALVSQYLAHDGYVDTARAFAEDVQNESQALDSDASRLGISSLDPKGDADAVNRQRIRTAILQGDVDLALELTEIFYPNVLKDNELLFFRLRRRKLVEMIREVAETVHDDNAGQKNGYNGNTRNDFDHDMDIDEPATSYEGMDVEDYQSQSKTSQVKNALEAAVQYGQQLRIDFQSDGRPEIKKPLEEAFSLLAYTDPKSSVLAHLLDEEGRIADGEELNSAILVSLGKSSAAALERLVKQSSVLIQDISEEGGPGAFVNLRNDYLRDCY</sequence>
<dbReference type="InterPro" id="IPR013320">
    <property type="entry name" value="ConA-like_dom_sf"/>
</dbReference>
<dbReference type="Proteomes" id="UP000326924">
    <property type="component" value="Unassembled WGS sequence"/>
</dbReference>
<dbReference type="InterPro" id="IPR035782">
    <property type="entry name" value="SPRY_RanBP9/10"/>
</dbReference>
<dbReference type="EMBL" id="VXIS01000070">
    <property type="protein sequence ID" value="KAA8908182.1"/>
    <property type="molecule type" value="Genomic_DNA"/>
</dbReference>
<dbReference type="Pfam" id="PF00622">
    <property type="entry name" value="SPRY"/>
    <property type="match status" value="1"/>
</dbReference>
<dbReference type="Gene3D" id="2.60.120.920">
    <property type="match status" value="1"/>
</dbReference>
<dbReference type="InterPro" id="IPR006594">
    <property type="entry name" value="LisH"/>
</dbReference>
<accession>A0A5J5EZW8</accession>
<dbReference type="InterPro" id="IPR013144">
    <property type="entry name" value="CRA_dom"/>
</dbReference>
<dbReference type="OrthoDB" id="25503at2759"/>
<dbReference type="SMART" id="SM00449">
    <property type="entry name" value="SPRY"/>
    <property type="match status" value="1"/>
</dbReference>
<dbReference type="SMART" id="SM00757">
    <property type="entry name" value="CRA"/>
    <property type="match status" value="1"/>
</dbReference>
<evidence type="ECO:0000259" key="2">
    <source>
        <dbReference type="PROSITE" id="PS50188"/>
    </source>
</evidence>
<evidence type="ECO:0000313" key="4">
    <source>
        <dbReference type="EMBL" id="KAA8908182.1"/>
    </source>
</evidence>
<keyword evidence="4" id="KW-0430">Lectin</keyword>
<dbReference type="InterPro" id="IPR003877">
    <property type="entry name" value="SPRY_dom"/>
</dbReference>
<dbReference type="PROSITE" id="PS50897">
    <property type="entry name" value="CTLH"/>
    <property type="match status" value="1"/>
</dbReference>
<dbReference type="InParanoid" id="A0A5J5EZW8"/>
<name>A0A5J5EZW8_9PEZI</name>
<evidence type="ECO:0000259" key="3">
    <source>
        <dbReference type="PROSITE" id="PS50897"/>
    </source>
</evidence>
<dbReference type="PROSITE" id="PS50896">
    <property type="entry name" value="LISH"/>
    <property type="match status" value="1"/>
</dbReference>
<dbReference type="InterPro" id="IPR024964">
    <property type="entry name" value="CTLH/CRA"/>
</dbReference>
<dbReference type="PROSITE" id="PS50188">
    <property type="entry name" value="B302_SPRY"/>
    <property type="match status" value="1"/>
</dbReference>
<dbReference type="GO" id="GO:0030246">
    <property type="term" value="F:carbohydrate binding"/>
    <property type="evidence" value="ECO:0007669"/>
    <property type="project" value="UniProtKB-KW"/>
</dbReference>
<feature type="domain" description="CTLH" evidence="3">
    <location>
        <begin position="292"/>
        <end position="349"/>
    </location>
</feature>
<comment type="function">
    <text evidence="1">Involved in the proteasome-dependent degradation of fructose-1,6-bisphosphatase.</text>
</comment>
<feature type="domain" description="B30.2/SPRY" evidence="2">
    <location>
        <begin position="15"/>
        <end position="205"/>
    </location>
</feature>
<protein>
    <submittedName>
        <fullName evidence="4">Concanavalin A-like lectin/glucanase domain-containing protein</fullName>
    </submittedName>
</protein>
<comment type="caution">
    <text evidence="4">The sequence shown here is derived from an EMBL/GenBank/DDBJ whole genome shotgun (WGS) entry which is preliminary data.</text>
</comment>
<dbReference type="InterPro" id="IPR050618">
    <property type="entry name" value="Ubq-SigPath_Reg"/>
</dbReference>
<dbReference type="PANTHER" id="PTHR12864">
    <property type="entry name" value="RAN BINDING PROTEIN 9-RELATED"/>
    <property type="match status" value="1"/>
</dbReference>
<dbReference type="AlphaFoldDB" id="A0A5J5EZW8"/>
<keyword evidence="5" id="KW-1185">Reference proteome</keyword>
<dbReference type="InterPro" id="IPR006595">
    <property type="entry name" value="CTLH_C"/>
</dbReference>
<dbReference type="SMART" id="SM00668">
    <property type="entry name" value="CTLH"/>
    <property type="match status" value="1"/>
</dbReference>
<reference evidence="4 5" key="1">
    <citation type="submission" date="2019-09" db="EMBL/GenBank/DDBJ databases">
        <title>Draft genome of the ectomycorrhizal ascomycete Sphaerosporella brunnea.</title>
        <authorList>
            <consortium name="DOE Joint Genome Institute"/>
            <person name="Benucci G.M."/>
            <person name="Marozzi G."/>
            <person name="Antonielli L."/>
            <person name="Sanchez S."/>
            <person name="Marco P."/>
            <person name="Wang X."/>
            <person name="Falini L.B."/>
            <person name="Barry K."/>
            <person name="Haridas S."/>
            <person name="Lipzen A."/>
            <person name="Labutti K."/>
            <person name="Grigoriev I.V."/>
            <person name="Murat C."/>
            <person name="Martin F."/>
            <person name="Albertini E."/>
            <person name="Donnini D."/>
            <person name="Bonito G."/>
        </authorList>
    </citation>
    <scope>NUCLEOTIDE SEQUENCE [LARGE SCALE GENOMIC DNA]</scope>
    <source>
        <strain evidence="4 5">Sb_GMNB300</strain>
    </source>
</reference>
<evidence type="ECO:0000313" key="5">
    <source>
        <dbReference type="Proteomes" id="UP000326924"/>
    </source>
</evidence>
<dbReference type="InterPro" id="IPR001870">
    <property type="entry name" value="B30.2/SPRY"/>
</dbReference>
<gene>
    <name evidence="4" type="ORF">FN846DRAFT_678955</name>
</gene>
<dbReference type="CDD" id="cd12909">
    <property type="entry name" value="SPRY_RanBP9_10"/>
    <property type="match status" value="1"/>
</dbReference>
<dbReference type="InterPro" id="IPR043136">
    <property type="entry name" value="B30.2/SPRY_sf"/>
</dbReference>